<keyword evidence="2" id="KW-1185">Reference proteome</keyword>
<organism evidence="1 2">
    <name type="scientific">Halomonas citrativorans</name>
    <dbReference type="NCBI Taxonomy" id="2742612"/>
    <lineage>
        <taxon>Bacteria</taxon>
        <taxon>Pseudomonadati</taxon>
        <taxon>Pseudomonadota</taxon>
        <taxon>Gammaproteobacteria</taxon>
        <taxon>Oceanospirillales</taxon>
        <taxon>Halomonadaceae</taxon>
        <taxon>Halomonas</taxon>
    </lineage>
</organism>
<dbReference type="Proteomes" id="UP000754821">
    <property type="component" value="Unassembled WGS sequence"/>
</dbReference>
<name>A0ABR9F996_9GAMM</name>
<dbReference type="EMBL" id="RRZC01000004">
    <property type="protein sequence ID" value="MBE0403053.1"/>
    <property type="molecule type" value="Genomic_DNA"/>
</dbReference>
<proteinExistence type="predicted"/>
<sequence>MSKKKQPHKTRNTWAYFQFSHDVNEIQVRVEGDDVKVLGADTQYTKTVRSYERQSGKDKVELSIPSQDGKASFSPDNQLVNQFKWLIAVDTNYIDLNGDIYAVTVIYITTKELGPSVTEVPFDHLETYLIKSPRQGINPELIGWHLALQHIQQPPCGSQIGMIVDSEAGKLAAFNSRSEPYLDGLYLPSYVSLIYASADQGHKLANQMIKYCDKVGEQVVRKLRAEGSFDFGSSGSENSLYQNLVKLIPRKKPKGA</sequence>
<evidence type="ECO:0000313" key="2">
    <source>
        <dbReference type="Proteomes" id="UP000754821"/>
    </source>
</evidence>
<reference evidence="1 2" key="1">
    <citation type="submission" date="2020-07" db="EMBL/GenBank/DDBJ databases">
        <title>Halophilic bacteria isolated from french cheeses.</title>
        <authorList>
            <person name="Kothe C.I."/>
            <person name="Farah-Kraiem B."/>
            <person name="Renault P."/>
            <person name="Dridi B."/>
        </authorList>
    </citation>
    <scope>NUCLEOTIDE SEQUENCE [LARGE SCALE GENOMIC DNA]</scope>
    <source>
        <strain evidence="1 2">FME16</strain>
    </source>
</reference>
<comment type="caution">
    <text evidence="1">The sequence shown here is derived from an EMBL/GenBank/DDBJ whole genome shotgun (WGS) entry which is preliminary data.</text>
</comment>
<gene>
    <name evidence="1" type="ORF">EI163_05700</name>
</gene>
<evidence type="ECO:0000313" key="1">
    <source>
        <dbReference type="EMBL" id="MBE0403053.1"/>
    </source>
</evidence>
<protein>
    <submittedName>
        <fullName evidence="1">Uncharacterized protein</fullName>
    </submittedName>
</protein>
<accession>A0ABR9F996</accession>
<dbReference type="RefSeq" id="WP_192527012.1">
    <property type="nucleotide sequence ID" value="NZ_RRZC01000004.1"/>
</dbReference>